<reference evidence="2" key="1">
    <citation type="journal article" date="2018" name="MSphere">
        <title>Ultrasensitive Capture of Human Herpes Simplex Virus Genomes Directly from Clinical Samples Reveals Extraordinarily Limited Evolution in Cell Culture.</title>
        <authorList>
            <person name="Greninger A.L."/>
            <person name="Roychoudhury P."/>
            <person name="Xie H."/>
            <person name="Casto A."/>
            <person name="Cent A."/>
            <person name="Pepper G."/>
            <person name="Koelle D.M."/>
            <person name="Huang M.L."/>
            <person name="Wald A."/>
            <person name="Johnston C."/>
            <person name="Jerome K.R."/>
        </authorList>
    </citation>
    <scope>NUCLEOTIDE SEQUENCE</scope>
    <source>
        <strain evidence="2">2011-12714</strain>
    </source>
</reference>
<proteinExistence type="predicted"/>
<dbReference type="EMBL" id="MG999843">
    <property type="protein sequence ID" value="AWW08269.1"/>
    <property type="molecule type" value="Genomic_DNA"/>
</dbReference>
<protein>
    <submittedName>
        <fullName evidence="2">Uncharacterized protein</fullName>
    </submittedName>
</protein>
<evidence type="ECO:0000256" key="1">
    <source>
        <dbReference type="SAM" id="MobiDB-lite"/>
    </source>
</evidence>
<feature type="region of interest" description="Disordered" evidence="1">
    <location>
        <begin position="1"/>
        <end position="37"/>
    </location>
</feature>
<organismHost>
    <name type="scientific">Homo sapiens</name>
    <name type="common">Human</name>
    <dbReference type="NCBI Taxonomy" id="9606"/>
</organismHost>
<name>A0A2Z4H0L0_HHV1</name>
<organism evidence="2">
    <name type="scientific">Human herpesvirus 1</name>
    <name type="common">HHV-1</name>
    <name type="synonym">Human herpes simplex virus 1</name>
    <dbReference type="NCBI Taxonomy" id="10298"/>
    <lineage>
        <taxon>Viruses</taxon>
        <taxon>Duplodnaviria</taxon>
        <taxon>Heunggongvirae</taxon>
        <taxon>Peploviricota</taxon>
        <taxon>Herviviricetes</taxon>
        <taxon>Herpesvirales</taxon>
        <taxon>Orthoherpesviridae</taxon>
        <taxon>Alphaherpesvirinae</taxon>
        <taxon>Simplexvirus</taxon>
        <taxon>Simplexvirus humanalpha1</taxon>
    </lineage>
</organism>
<evidence type="ECO:0000313" key="2">
    <source>
        <dbReference type="EMBL" id="AWW08269.1"/>
    </source>
</evidence>
<accession>A0A2Z4H0L0</accession>
<sequence length="37" mass="4187">MVIRNSLMGGPGRPSRFRQFPRPLMGNPGIPRLPRRA</sequence>